<sequence>MKTFTAKTGLIQRDWYVVDAAHKILGRFATEIALRLRGKHKKEYTPHVDTGDYIIVLNSEKISVTGRKLSDKIYYHYSGYVGGIKQLTLKEMINKRPERVLEIAIKGMLPKGPLGRQMYRKLKVYAGDKHQHAAQKPQVLKI</sequence>
<evidence type="ECO:0000256" key="3">
    <source>
        <dbReference type="ARBA" id="ARBA00022980"/>
    </source>
</evidence>
<dbReference type="InterPro" id="IPR023563">
    <property type="entry name" value="Ribosomal_uL13_CS"/>
</dbReference>
<keyword evidence="4 6" id="KW-0687">Ribonucleoprotein</keyword>
<dbReference type="PROSITE" id="PS00783">
    <property type="entry name" value="RIBOSOMAL_L13"/>
    <property type="match status" value="1"/>
</dbReference>
<dbReference type="HAMAP" id="MF_01366">
    <property type="entry name" value="Ribosomal_uL13"/>
    <property type="match status" value="1"/>
</dbReference>
<dbReference type="PANTHER" id="PTHR11545:SF2">
    <property type="entry name" value="LARGE RIBOSOMAL SUBUNIT PROTEIN UL13M"/>
    <property type="match status" value="1"/>
</dbReference>
<dbReference type="AlphaFoldDB" id="A0A451D1W1"/>
<evidence type="ECO:0000256" key="5">
    <source>
        <dbReference type="ARBA" id="ARBA00035201"/>
    </source>
</evidence>
<comment type="subunit">
    <text evidence="2 6">Part of the 50S ribosomal subunit.</text>
</comment>
<dbReference type="PANTHER" id="PTHR11545">
    <property type="entry name" value="RIBOSOMAL PROTEIN L13"/>
    <property type="match status" value="1"/>
</dbReference>
<dbReference type="OrthoDB" id="9801330at2"/>
<gene>
    <name evidence="6 8 9" type="primary">rplM</name>
    <name evidence="9" type="ORF">ERCICUMA2628_144</name>
</gene>
<dbReference type="Pfam" id="PF00572">
    <property type="entry name" value="Ribosomal_L13"/>
    <property type="match status" value="1"/>
</dbReference>
<evidence type="ECO:0000313" key="10">
    <source>
        <dbReference type="Proteomes" id="UP000294412"/>
    </source>
</evidence>
<evidence type="ECO:0000256" key="1">
    <source>
        <dbReference type="ARBA" id="ARBA00006227"/>
    </source>
</evidence>
<dbReference type="CDD" id="cd00392">
    <property type="entry name" value="Ribosomal_L13"/>
    <property type="match status" value="1"/>
</dbReference>
<dbReference type="InterPro" id="IPR005822">
    <property type="entry name" value="Ribosomal_uL13"/>
</dbReference>
<dbReference type="InterPro" id="IPR005823">
    <property type="entry name" value="Ribosomal_uL13_bac-type"/>
</dbReference>
<reference evidence="9 10" key="1">
    <citation type="submission" date="2019-02" db="EMBL/GenBank/DDBJ databases">
        <authorList>
            <person name="Manzano-Marin A."/>
            <person name="Manzano-Marin A."/>
        </authorList>
    </citation>
    <scope>NUCLEOTIDE SEQUENCE [LARGE SCALE GENOMIC DNA]</scope>
    <source>
        <strain evidence="9 10">ErCicuneomaculata</strain>
    </source>
</reference>
<organism evidence="9 10">
    <name type="scientific">Candidatus Erwinia haradaeae</name>
    <dbReference type="NCBI Taxonomy" id="1922217"/>
    <lineage>
        <taxon>Bacteria</taxon>
        <taxon>Pseudomonadati</taxon>
        <taxon>Pseudomonadota</taxon>
        <taxon>Gammaproteobacteria</taxon>
        <taxon>Enterobacterales</taxon>
        <taxon>Erwiniaceae</taxon>
        <taxon>Erwinia</taxon>
    </lineage>
</organism>
<evidence type="ECO:0000256" key="4">
    <source>
        <dbReference type="ARBA" id="ARBA00023274"/>
    </source>
</evidence>
<comment type="similarity">
    <text evidence="1 6 7">Belongs to the universal ribosomal protein uL13 family.</text>
</comment>
<evidence type="ECO:0000313" key="9">
    <source>
        <dbReference type="EMBL" id="VFP79595.1"/>
    </source>
</evidence>
<name>A0A451D1W1_9GAMM</name>
<dbReference type="PIRSF" id="PIRSF002181">
    <property type="entry name" value="Ribosomal_L13"/>
    <property type="match status" value="1"/>
</dbReference>
<proteinExistence type="inferred from homology"/>
<dbReference type="InterPro" id="IPR036899">
    <property type="entry name" value="Ribosomal_uL13_sf"/>
</dbReference>
<dbReference type="Gene3D" id="3.90.1180.10">
    <property type="entry name" value="Ribosomal protein L13"/>
    <property type="match status" value="1"/>
</dbReference>
<evidence type="ECO:0000256" key="7">
    <source>
        <dbReference type="RuleBase" id="RU003877"/>
    </source>
</evidence>
<dbReference type="SUPFAM" id="SSF52161">
    <property type="entry name" value="Ribosomal protein L13"/>
    <property type="match status" value="1"/>
</dbReference>
<dbReference type="GO" id="GO:0006412">
    <property type="term" value="P:translation"/>
    <property type="evidence" value="ECO:0007669"/>
    <property type="project" value="UniProtKB-UniRule"/>
</dbReference>
<evidence type="ECO:0000256" key="2">
    <source>
        <dbReference type="ARBA" id="ARBA00011838"/>
    </source>
</evidence>
<dbReference type="GO" id="GO:0003735">
    <property type="term" value="F:structural constituent of ribosome"/>
    <property type="evidence" value="ECO:0007669"/>
    <property type="project" value="InterPro"/>
</dbReference>
<evidence type="ECO:0000256" key="6">
    <source>
        <dbReference type="HAMAP-Rule" id="MF_01366"/>
    </source>
</evidence>
<dbReference type="FunFam" id="3.90.1180.10:FF:000001">
    <property type="entry name" value="50S ribosomal protein L13"/>
    <property type="match status" value="1"/>
</dbReference>
<dbReference type="Proteomes" id="UP000294412">
    <property type="component" value="Chromosome"/>
</dbReference>
<accession>A0A451D1W1</accession>
<comment type="function">
    <text evidence="6 8">This protein is one of the early assembly proteins of the 50S ribosomal subunit, although it is not seen to bind rRNA by itself. It is important during the early stages of 50S assembly.</text>
</comment>
<dbReference type="NCBIfam" id="TIGR01066">
    <property type="entry name" value="rplM_bact"/>
    <property type="match status" value="1"/>
</dbReference>
<evidence type="ECO:0000256" key="8">
    <source>
        <dbReference type="RuleBase" id="RU003878"/>
    </source>
</evidence>
<dbReference type="GO" id="GO:0017148">
    <property type="term" value="P:negative regulation of translation"/>
    <property type="evidence" value="ECO:0007669"/>
    <property type="project" value="TreeGrafter"/>
</dbReference>
<dbReference type="EMBL" id="LR217703">
    <property type="protein sequence ID" value="VFP79595.1"/>
    <property type="molecule type" value="Genomic_DNA"/>
</dbReference>
<dbReference type="GO" id="GO:0022625">
    <property type="term" value="C:cytosolic large ribosomal subunit"/>
    <property type="evidence" value="ECO:0007669"/>
    <property type="project" value="TreeGrafter"/>
</dbReference>
<keyword evidence="3 6" id="KW-0689">Ribosomal protein</keyword>
<dbReference type="GO" id="GO:0003729">
    <property type="term" value="F:mRNA binding"/>
    <property type="evidence" value="ECO:0007669"/>
    <property type="project" value="UniProtKB-ARBA"/>
</dbReference>
<dbReference type="RefSeq" id="WP_157993385.1">
    <property type="nucleotide sequence ID" value="NZ_LR217703.1"/>
</dbReference>
<protein>
    <recommendedName>
        <fullName evidence="5 6">Large ribosomal subunit protein uL13</fullName>
    </recommendedName>
</protein>